<accession>A0A7J7IJJ6</accession>
<evidence type="ECO:0000313" key="2">
    <source>
        <dbReference type="Proteomes" id="UP000530660"/>
    </source>
</evidence>
<proteinExistence type="predicted"/>
<dbReference type="EMBL" id="VWRR01000008">
    <property type="protein sequence ID" value="KAF6002930.1"/>
    <property type="molecule type" value="Genomic_DNA"/>
</dbReference>
<reference evidence="1 2" key="1">
    <citation type="journal article" date="2020" name="J. Phycol.">
        <title>Comparative genome analysis reveals Cyanidiococcus gen. nov., a new extremophilic red algal genus sister to Cyanidioschyzon (Cyanidioschyzonaceae, Rhodophyta).</title>
        <authorList>
            <person name="Liu S.-L."/>
            <person name="Chiang Y.-R."/>
            <person name="Yoon H.S."/>
            <person name="Fu H.-Y."/>
        </authorList>
    </citation>
    <scope>NUCLEOTIDE SEQUENCE [LARGE SCALE GENOMIC DNA]</scope>
    <source>
        <strain evidence="1 2">THAL066</strain>
    </source>
</reference>
<organism evidence="1 2">
    <name type="scientific">Cyanidiococcus yangmingshanensis</name>
    <dbReference type="NCBI Taxonomy" id="2690220"/>
    <lineage>
        <taxon>Eukaryota</taxon>
        <taxon>Rhodophyta</taxon>
        <taxon>Bangiophyceae</taxon>
        <taxon>Cyanidiales</taxon>
        <taxon>Cyanidiaceae</taxon>
        <taxon>Cyanidiococcus</taxon>
    </lineage>
</organism>
<sequence>MNDSAARDAAFVLNAIDEAETSMNDHKPHVDSLVYVSHQTDVLVLHLPRSPVSEASSSTDTDVGGHLLLVQGQRGVKQPTAHQQVPPDSAVLPLEENMLITWRGDAWYRFANVSEEAAWVQLEQYVIDPKELPRFDIHRDPYLRAG</sequence>
<dbReference type="Proteomes" id="UP000530660">
    <property type="component" value="Unassembled WGS sequence"/>
</dbReference>
<evidence type="ECO:0000313" key="1">
    <source>
        <dbReference type="EMBL" id="KAF6002930.1"/>
    </source>
</evidence>
<keyword evidence="2" id="KW-1185">Reference proteome</keyword>
<gene>
    <name evidence="1" type="ORF">F1559_000977</name>
</gene>
<name>A0A7J7IJJ6_9RHOD</name>
<comment type="caution">
    <text evidence="1">The sequence shown here is derived from an EMBL/GenBank/DDBJ whole genome shotgun (WGS) entry which is preliminary data.</text>
</comment>
<protein>
    <submittedName>
        <fullName evidence="1">Uncharacterized protein</fullName>
    </submittedName>
</protein>
<dbReference type="AlphaFoldDB" id="A0A7J7IJJ6"/>
<dbReference type="OrthoDB" id="10573983at2759"/>